<reference evidence="2 3" key="1">
    <citation type="submission" date="2015-03" db="EMBL/GenBank/DDBJ databases">
        <title>Genomics and transcriptomics of the oil-accumulating basidiomycete yeast T. oleaginosus allow insights into substrate utilization and the diverse evolutionary trajectories of mating systems in fungi.</title>
        <authorList>
            <consortium name="DOE Joint Genome Institute"/>
            <person name="Kourist R."/>
            <person name="Kracht O."/>
            <person name="Bracharz F."/>
            <person name="Lipzen A."/>
            <person name="Nolan M."/>
            <person name="Ohm R."/>
            <person name="Grigoriev I."/>
            <person name="Sun S."/>
            <person name="Heitman J."/>
            <person name="Bruck T."/>
            <person name="Nowrousian M."/>
        </authorList>
    </citation>
    <scope>NUCLEOTIDE SEQUENCE [LARGE SCALE GENOMIC DNA]</scope>
    <source>
        <strain evidence="2 3">IBC0246</strain>
    </source>
</reference>
<dbReference type="GeneID" id="28979913"/>
<accession>A0A0J0XKP7</accession>
<evidence type="ECO:0000313" key="2">
    <source>
        <dbReference type="EMBL" id="KLT41637.1"/>
    </source>
</evidence>
<dbReference type="EMBL" id="KQ087215">
    <property type="protein sequence ID" value="KLT41637.1"/>
    <property type="molecule type" value="Genomic_DNA"/>
</dbReference>
<sequence length="186" mass="19958">MQWKGATSQRPSTQDRTGSWASLLESPRVALGRWVRLVRLKATMNALTMPHDTTFAVPPSLSRLGGGGPIWPAGHLPICPSAHCHPIWGVGPGSNPTKMGADHLLSRPVAPSRLFPSIPRLFRHSCRSCPEPLSAQRSTGLPRAASAASQRAWPCLGLDSFTTALRRGSANARQGPSEAWSKEQGT</sequence>
<dbReference type="AlphaFoldDB" id="A0A0J0XKP7"/>
<dbReference type="RefSeq" id="XP_018278128.1">
    <property type="nucleotide sequence ID" value="XM_018419310.1"/>
</dbReference>
<feature type="region of interest" description="Disordered" evidence="1">
    <location>
        <begin position="167"/>
        <end position="186"/>
    </location>
</feature>
<name>A0A0J0XKP7_9TREE</name>
<proteinExistence type="predicted"/>
<evidence type="ECO:0000256" key="1">
    <source>
        <dbReference type="SAM" id="MobiDB-lite"/>
    </source>
</evidence>
<organism evidence="2 3">
    <name type="scientific">Cutaneotrichosporon oleaginosum</name>
    <dbReference type="NCBI Taxonomy" id="879819"/>
    <lineage>
        <taxon>Eukaryota</taxon>
        <taxon>Fungi</taxon>
        <taxon>Dikarya</taxon>
        <taxon>Basidiomycota</taxon>
        <taxon>Agaricomycotina</taxon>
        <taxon>Tremellomycetes</taxon>
        <taxon>Trichosporonales</taxon>
        <taxon>Trichosporonaceae</taxon>
        <taxon>Cutaneotrichosporon</taxon>
    </lineage>
</organism>
<dbReference type="Proteomes" id="UP000053611">
    <property type="component" value="Unassembled WGS sequence"/>
</dbReference>
<protein>
    <submittedName>
        <fullName evidence="2">Uncharacterized protein</fullName>
    </submittedName>
</protein>
<gene>
    <name evidence="2" type="ORF">CC85DRAFT_109682</name>
</gene>
<keyword evidence="3" id="KW-1185">Reference proteome</keyword>
<evidence type="ECO:0000313" key="3">
    <source>
        <dbReference type="Proteomes" id="UP000053611"/>
    </source>
</evidence>